<dbReference type="AlphaFoldDB" id="A0A165NN61"/>
<keyword evidence="2" id="KW-1185">Reference proteome</keyword>
<accession>A0A165NN61</accession>
<gene>
    <name evidence="1" type="ORF">AWM68_20030</name>
</gene>
<sequence length="145" mass="16823">MEKFHGGKVVSFRLPHETPIDVLNFLTDLKEEHQRKFSSEIADRFVATMQEELAGKPIKKFDKSLSIPIPEDLTPEEIKYLQNHRTKAIIGQLLVQLLKDPTAEIKINSSEEEKIINKEEPKKNFVNDQKLQSFAQQNFLDFDDD</sequence>
<dbReference type="Proteomes" id="UP000076567">
    <property type="component" value="Unassembled WGS sequence"/>
</dbReference>
<organism evidence="1 2">
    <name type="scientific">Fictibacillus phosphorivorans</name>
    <dbReference type="NCBI Taxonomy" id="1221500"/>
    <lineage>
        <taxon>Bacteria</taxon>
        <taxon>Bacillati</taxon>
        <taxon>Bacillota</taxon>
        <taxon>Bacilli</taxon>
        <taxon>Bacillales</taxon>
        <taxon>Fictibacillaceae</taxon>
        <taxon>Fictibacillus</taxon>
    </lineage>
</organism>
<reference evidence="2" key="1">
    <citation type="submission" date="2016-01" db="EMBL/GenBank/DDBJ databases">
        <title>Draft genome of Chromobacterium sp. F49.</title>
        <authorList>
            <person name="Hong K.W."/>
        </authorList>
    </citation>
    <scope>NUCLEOTIDE SEQUENCE [LARGE SCALE GENOMIC DNA]</scope>
    <source>
        <strain evidence="2">P7IIIA</strain>
    </source>
</reference>
<dbReference type="RefSeq" id="WP_066240273.1">
    <property type="nucleotide sequence ID" value="NZ_LRFC01000016.1"/>
</dbReference>
<evidence type="ECO:0000313" key="1">
    <source>
        <dbReference type="EMBL" id="KZE66863.1"/>
    </source>
</evidence>
<comment type="caution">
    <text evidence="1">The sequence shown here is derived from an EMBL/GenBank/DDBJ whole genome shotgun (WGS) entry which is preliminary data.</text>
</comment>
<dbReference type="EMBL" id="LRFC01000016">
    <property type="protein sequence ID" value="KZE66863.1"/>
    <property type="molecule type" value="Genomic_DNA"/>
</dbReference>
<name>A0A165NN61_9BACL</name>
<dbReference type="OrthoDB" id="2861678at2"/>
<proteinExistence type="predicted"/>
<evidence type="ECO:0000313" key="2">
    <source>
        <dbReference type="Proteomes" id="UP000076567"/>
    </source>
</evidence>
<protein>
    <submittedName>
        <fullName evidence="1">Uncharacterized protein</fullName>
    </submittedName>
</protein>